<accession>A0A519BM57</accession>
<comment type="caution">
    <text evidence="1">The sequence shown here is derived from an EMBL/GenBank/DDBJ whole genome shotgun (WGS) entry which is preliminary data.</text>
</comment>
<organism evidence="1 2">
    <name type="scientific">Candidatus Acididesulfobacter diazotrophicus</name>
    <dbReference type="NCBI Taxonomy" id="2597226"/>
    <lineage>
        <taxon>Bacteria</taxon>
        <taxon>Deltaproteobacteria</taxon>
        <taxon>Candidatus Acidulodesulfobacterales</taxon>
        <taxon>Candidatus Acididesulfobacter</taxon>
    </lineage>
</organism>
<protein>
    <submittedName>
        <fullName evidence="1">DUF4258 domain-containing protein</fullName>
    </submittedName>
</protein>
<dbReference type="Proteomes" id="UP000319296">
    <property type="component" value="Unassembled WGS sequence"/>
</dbReference>
<dbReference type="AlphaFoldDB" id="A0A519BM57"/>
<dbReference type="InterPro" id="IPR025354">
    <property type="entry name" value="DUF4258"/>
</dbReference>
<dbReference type="EMBL" id="SGBB01000010">
    <property type="protein sequence ID" value="RZD18335.1"/>
    <property type="molecule type" value="Genomic_DNA"/>
</dbReference>
<evidence type="ECO:0000313" key="2">
    <source>
        <dbReference type="Proteomes" id="UP000319296"/>
    </source>
</evidence>
<proteinExistence type="predicted"/>
<sequence>MIDNIRNCFKSANILYTKHAMVEMRMEEFGEIREIEVFEAILKGHIIESYTEDEPYPSCLINGKTNSNKPLHIVCAYDKDDDLAIVITVYQPNPDKWIDFERRKK</sequence>
<evidence type="ECO:0000313" key="1">
    <source>
        <dbReference type="EMBL" id="RZD18335.1"/>
    </source>
</evidence>
<name>A0A519BM57_9DELT</name>
<gene>
    <name evidence="1" type="ORF">EVG15_06220</name>
</gene>
<dbReference type="Pfam" id="PF14076">
    <property type="entry name" value="DUF4258"/>
    <property type="match status" value="1"/>
</dbReference>
<reference evidence="1 2" key="1">
    <citation type="journal article" date="2019" name="ISME J.">
        <title>Insights into ecological role of a new deltaproteobacterial order Candidatus Acidulodesulfobacterales by metagenomics and metatranscriptomics.</title>
        <authorList>
            <person name="Tan S."/>
            <person name="Liu J."/>
            <person name="Fang Y."/>
            <person name="Hedlund B.P."/>
            <person name="Lian Z.H."/>
            <person name="Huang L.Y."/>
            <person name="Li J.T."/>
            <person name="Huang L.N."/>
            <person name="Li W.J."/>
            <person name="Jiang H.C."/>
            <person name="Dong H.L."/>
            <person name="Shu W.S."/>
        </authorList>
    </citation>
    <scope>NUCLEOTIDE SEQUENCE [LARGE SCALE GENOMIC DNA]</scope>
    <source>
        <strain evidence="1">AP1</strain>
    </source>
</reference>